<dbReference type="STRING" id="1658174.A0A1J9PV92"/>
<feature type="region of interest" description="Disordered" evidence="1">
    <location>
        <begin position="1"/>
        <end position="115"/>
    </location>
</feature>
<feature type="compositionally biased region" description="Basic and acidic residues" evidence="1">
    <location>
        <begin position="90"/>
        <end position="101"/>
    </location>
</feature>
<sequence length="346" mass="39232">MADPSRSRRPHTRSQSRGLSTGSGVDPDDPQPRPSSAHERPPSAFDSSFVEPSPPAPPETPFRPDGGLNTAPDTVRPAARPILTSRPTRRLGEAGSHHDNGADPSEVSLSSDVISDRQMQRLMMTFEMEKERRKALEEKRKALELELRIEEVRERRATSNHPQNADNNSPSPTTRSPTWDPDLGNKLGYNLYNPDSRVGKALSQFKEEVRNVTKPDALTGTSNSVTWKPEWAPFWDARNRWIYAFISNSLGANVRPRFVKYDEGRIAYTLWRAIEEEYSIPKTQLRREAVLEFTSLGGTQATNVHAFFDKFRAAIINLEMLDAMPPRAWVFDIFYSALPNIWRNYV</sequence>
<dbReference type="OrthoDB" id="4188685at2759"/>
<proteinExistence type="predicted"/>
<evidence type="ECO:0000313" key="3">
    <source>
        <dbReference type="Proteomes" id="UP000242791"/>
    </source>
</evidence>
<dbReference type="AlphaFoldDB" id="A0A1J9PV92"/>
<gene>
    <name evidence="2" type="ORF">ACJ73_08379</name>
</gene>
<feature type="compositionally biased region" description="Polar residues" evidence="1">
    <location>
        <begin position="159"/>
        <end position="177"/>
    </location>
</feature>
<dbReference type="EMBL" id="LGTZ01001958">
    <property type="protein sequence ID" value="OJD20289.1"/>
    <property type="molecule type" value="Genomic_DNA"/>
</dbReference>
<feature type="compositionally biased region" description="Pro residues" evidence="1">
    <location>
        <begin position="52"/>
        <end position="61"/>
    </location>
</feature>
<feature type="region of interest" description="Disordered" evidence="1">
    <location>
        <begin position="154"/>
        <end position="182"/>
    </location>
</feature>
<protein>
    <submittedName>
        <fullName evidence="2">Uncharacterized protein</fullName>
    </submittedName>
</protein>
<dbReference type="VEuPathDB" id="FungiDB:ACJ73_08379"/>
<organism evidence="2 3">
    <name type="scientific">Blastomyces percursus</name>
    <dbReference type="NCBI Taxonomy" id="1658174"/>
    <lineage>
        <taxon>Eukaryota</taxon>
        <taxon>Fungi</taxon>
        <taxon>Dikarya</taxon>
        <taxon>Ascomycota</taxon>
        <taxon>Pezizomycotina</taxon>
        <taxon>Eurotiomycetes</taxon>
        <taxon>Eurotiomycetidae</taxon>
        <taxon>Onygenales</taxon>
        <taxon>Ajellomycetaceae</taxon>
        <taxon>Blastomyces</taxon>
    </lineage>
</organism>
<name>A0A1J9PV92_9EURO</name>
<reference evidence="2 3" key="1">
    <citation type="submission" date="2015-08" db="EMBL/GenBank/DDBJ databases">
        <title>Emmonsia species relationships and genome sequence.</title>
        <authorList>
            <person name="Cuomo C.A."/>
            <person name="Schwartz I.S."/>
            <person name="Kenyon C."/>
            <person name="De Hoog G.S."/>
            <person name="Govender N.P."/>
            <person name="Botha A."/>
            <person name="Moreno L."/>
            <person name="De Vries M."/>
            <person name="Munoz J.F."/>
            <person name="Stielow J.B."/>
        </authorList>
    </citation>
    <scope>NUCLEOTIDE SEQUENCE [LARGE SCALE GENOMIC DNA]</scope>
    <source>
        <strain evidence="2 3">EI222</strain>
    </source>
</reference>
<keyword evidence="3" id="KW-1185">Reference proteome</keyword>
<dbReference type="Proteomes" id="UP000242791">
    <property type="component" value="Unassembled WGS sequence"/>
</dbReference>
<comment type="caution">
    <text evidence="2">The sequence shown here is derived from an EMBL/GenBank/DDBJ whole genome shotgun (WGS) entry which is preliminary data.</text>
</comment>
<evidence type="ECO:0000256" key="1">
    <source>
        <dbReference type="SAM" id="MobiDB-lite"/>
    </source>
</evidence>
<accession>A0A1J9PV92</accession>
<evidence type="ECO:0000313" key="2">
    <source>
        <dbReference type="EMBL" id="OJD20289.1"/>
    </source>
</evidence>